<dbReference type="Proteomes" id="UP000735302">
    <property type="component" value="Unassembled WGS sequence"/>
</dbReference>
<keyword evidence="7" id="KW-0807">Transducer</keyword>
<evidence type="ECO:0000256" key="5">
    <source>
        <dbReference type="ARBA" id="ARBA00023136"/>
    </source>
</evidence>
<feature type="domain" description="G-protein coupled receptors family 1 profile" evidence="9">
    <location>
        <begin position="1"/>
        <end position="112"/>
    </location>
</feature>
<keyword evidence="2 8" id="KW-0812">Transmembrane</keyword>
<dbReference type="EMBL" id="BLXT01000463">
    <property type="protein sequence ID" value="GFN77241.1"/>
    <property type="molecule type" value="Genomic_DNA"/>
</dbReference>
<evidence type="ECO:0000256" key="2">
    <source>
        <dbReference type="ARBA" id="ARBA00022692"/>
    </source>
</evidence>
<evidence type="ECO:0000313" key="11">
    <source>
        <dbReference type="Proteomes" id="UP000735302"/>
    </source>
</evidence>
<evidence type="ECO:0000256" key="3">
    <source>
        <dbReference type="ARBA" id="ARBA00022989"/>
    </source>
</evidence>
<dbReference type="GO" id="GO:0004930">
    <property type="term" value="F:G protein-coupled receptor activity"/>
    <property type="evidence" value="ECO:0007669"/>
    <property type="project" value="UniProtKB-KW"/>
</dbReference>
<comment type="subcellular location">
    <subcellularLocation>
        <location evidence="1">Membrane</location>
        <topology evidence="1">Multi-pass membrane protein</topology>
    </subcellularLocation>
</comment>
<protein>
    <submittedName>
        <fullName evidence="10">Chemosensory receptor a</fullName>
    </submittedName>
</protein>
<keyword evidence="6 10" id="KW-0675">Receptor</keyword>
<organism evidence="10 11">
    <name type="scientific">Plakobranchus ocellatus</name>
    <dbReference type="NCBI Taxonomy" id="259542"/>
    <lineage>
        <taxon>Eukaryota</taxon>
        <taxon>Metazoa</taxon>
        <taxon>Spiralia</taxon>
        <taxon>Lophotrochozoa</taxon>
        <taxon>Mollusca</taxon>
        <taxon>Gastropoda</taxon>
        <taxon>Heterobranchia</taxon>
        <taxon>Euthyneura</taxon>
        <taxon>Panpulmonata</taxon>
        <taxon>Sacoglossa</taxon>
        <taxon>Placobranchoidea</taxon>
        <taxon>Plakobranchidae</taxon>
        <taxon>Plakobranchus</taxon>
    </lineage>
</organism>
<evidence type="ECO:0000256" key="8">
    <source>
        <dbReference type="SAM" id="Phobius"/>
    </source>
</evidence>
<accession>A0AAV3Y551</accession>
<reference evidence="10 11" key="1">
    <citation type="journal article" date="2021" name="Elife">
        <title>Chloroplast acquisition without the gene transfer in kleptoplastic sea slugs, Plakobranchus ocellatus.</title>
        <authorList>
            <person name="Maeda T."/>
            <person name="Takahashi S."/>
            <person name="Yoshida T."/>
            <person name="Shimamura S."/>
            <person name="Takaki Y."/>
            <person name="Nagai Y."/>
            <person name="Toyoda A."/>
            <person name="Suzuki Y."/>
            <person name="Arimoto A."/>
            <person name="Ishii H."/>
            <person name="Satoh N."/>
            <person name="Nishiyama T."/>
            <person name="Hasebe M."/>
            <person name="Maruyama T."/>
            <person name="Minagawa J."/>
            <person name="Obokata J."/>
            <person name="Shigenobu S."/>
        </authorList>
    </citation>
    <scope>NUCLEOTIDE SEQUENCE [LARGE SCALE GENOMIC DNA]</scope>
</reference>
<dbReference type="InterPro" id="IPR017452">
    <property type="entry name" value="GPCR_Rhodpsn_7TM"/>
</dbReference>
<sequence length="135" mass="15344">MISCVSIIKLKLYQTSLVRKSQTAASAVDNKQAMEGQDNQGRSSKDLRVIQSVVLICCIFIASQLPFLVYSTVRLIEPEIDVTGDLRFLFFVFTGISRTCSYLNASVNIFVYYNYNSKYRSTFLSMLKVKLRANK</sequence>
<proteinExistence type="predicted"/>
<gene>
    <name evidence="10" type="ORF">PoB_000374700</name>
</gene>
<evidence type="ECO:0000256" key="4">
    <source>
        <dbReference type="ARBA" id="ARBA00023040"/>
    </source>
</evidence>
<evidence type="ECO:0000256" key="7">
    <source>
        <dbReference type="ARBA" id="ARBA00023224"/>
    </source>
</evidence>
<dbReference type="AlphaFoldDB" id="A0AAV3Y551"/>
<evidence type="ECO:0000256" key="1">
    <source>
        <dbReference type="ARBA" id="ARBA00004141"/>
    </source>
</evidence>
<feature type="transmembrane region" description="Helical" evidence="8">
    <location>
        <begin position="49"/>
        <end position="68"/>
    </location>
</feature>
<name>A0AAV3Y551_9GAST</name>
<dbReference type="SUPFAM" id="SSF81321">
    <property type="entry name" value="Family A G protein-coupled receptor-like"/>
    <property type="match status" value="1"/>
</dbReference>
<evidence type="ECO:0000259" key="9">
    <source>
        <dbReference type="PROSITE" id="PS50262"/>
    </source>
</evidence>
<keyword evidence="11" id="KW-1185">Reference proteome</keyword>
<evidence type="ECO:0000256" key="6">
    <source>
        <dbReference type="ARBA" id="ARBA00023170"/>
    </source>
</evidence>
<dbReference type="GO" id="GO:0005886">
    <property type="term" value="C:plasma membrane"/>
    <property type="evidence" value="ECO:0007669"/>
    <property type="project" value="TreeGrafter"/>
</dbReference>
<dbReference type="PANTHER" id="PTHR24243:SF230">
    <property type="entry name" value="G-PROTEIN COUPLED RECEPTORS FAMILY 1 PROFILE DOMAIN-CONTAINING PROTEIN"/>
    <property type="match status" value="1"/>
</dbReference>
<feature type="transmembrane region" description="Helical" evidence="8">
    <location>
        <begin position="88"/>
        <end position="113"/>
    </location>
</feature>
<keyword evidence="4" id="KW-0297">G-protein coupled receptor</keyword>
<dbReference type="Gene3D" id="1.20.1070.10">
    <property type="entry name" value="Rhodopsin 7-helix transmembrane proteins"/>
    <property type="match status" value="1"/>
</dbReference>
<dbReference type="PANTHER" id="PTHR24243">
    <property type="entry name" value="G-PROTEIN COUPLED RECEPTOR"/>
    <property type="match status" value="1"/>
</dbReference>
<evidence type="ECO:0000313" key="10">
    <source>
        <dbReference type="EMBL" id="GFN77241.1"/>
    </source>
</evidence>
<keyword evidence="5 8" id="KW-0472">Membrane</keyword>
<dbReference type="PROSITE" id="PS50262">
    <property type="entry name" value="G_PROTEIN_RECEP_F1_2"/>
    <property type="match status" value="1"/>
</dbReference>
<comment type="caution">
    <text evidence="10">The sequence shown here is derived from an EMBL/GenBank/DDBJ whole genome shotgun (WGS) entry which is preliminary data.</text>
</comment>
<keyword evidence="3 8" id="KW-1133">Transmembrane helix</keyword>